<evidence type="ECO:0000256" key="3">
    <source>
        <dbReference type="PROSITE-ProRule" id="PRU00339"/>
    </source>
</evidence>
<feature type="transmembrane region" description="Helical" evidence="4">
    <location>
        <begin position="192"/>
        <end position="216"/>
    </location>
</feature>
<dbReference type="RefSeq" id="WP_073311392.1">
    <property type="nucleotide sequence ID" value="NZ_FQZI01000004.1"/>
</dbReference>
<evidence type="ECO:0000313" key="5">
    <source>
        <dbReference type="EMBL" id="SHI98371.1"/>
    </source>
</evidence>
<dbReference type="Gene3D" id="1.25.40.10">
    <property type="entry name" value="Tetratricopeptide repeat domain"/>
    <property type="match status" value="2"/>
</dbReference>
<evidence type="ECO:0000256" key="4">
    <source>
        <dbReference type="SAM" id="Phobius"/>
    </source>
</evidence>
<feature type="transmembrane region" description="Helical" evidence="4">
    <location>
        <begin position="165"/>
        <end position="186"/>
    </location>
</feature>
<dbReference type="EMBL" id="FQZI01000004">
    <property type="protein sequence ID" value="SHI98371.1"/>
    <property type="molecule type" value="Genomic_DNA"/>
</dbReference>
<dbReference type="InterPro" id="IPR019734">
    <property type="entry name" value="TPR_rpt"/>
</dbReference>
<dbReference type="InterPro" id="IPR052346">
    <property type="entry name" value="O-mannosyl-transferase_TMTC"/>
</dbReference>
<dbReference type="PROSITE" id="PS50293">
    <property type="entry name" value="TPR_REGION"/>
    <property type="match status" value="2"/>
</dbReference>
<dbReference type="PROSITE" id="PS50005">
    <property type="entry name" value="TPR"/>
    <property type="match status" value="4"/>
</dbReference>
<reference evidence="6" key="1">
    <citation type="submission" date="2016-11" db="EMBL/GenBank/DDBJ databases">
        <authorList>
            <person name="Varghese N."/>
            <person name="Submissions S."/>
        </authorList>
    </citation>
    <scope>NUCLEOTIDE SEQUENCE [LARGE SCALE GENOMIC DNA]</scope>
    <source>
        <strain evidence="6">DSM 18829</strain>
    </source>
</reference>
<dbReference type="PANTHER" id="PTHR44227:SF3">
    <property type="entry name" value="PROTEIN O-MANNOSYL-TRANSFERASE TMTC4"/>
    <property type="match status" value="1"/>
</dbReference>
<evidence type="ECO:0000313" key="6">
    <source>
        <dbReference type="Proteomes" id="UP000184488"/>
    </source>
</evidence>
<dbReference type="InterPro" id="IPR011990">
    <property type="entry name" value="TPR-like_helical_dom_sf"/>
</dbReference>
<dbReference type="SUPFAM" id="SSF81901">
    <property type="entry name" value="HCP-like"/>
    <property type="match status" value="1"/>
</dbReference>
<feature type="transmembrane region" description="Helical" evidence="4">
    <location>
        <begin position="398"/>
        <end position="414"/>
    </location>
</feature>
<accession>A0A1M6FKX6</accession>
<feature type="transmembrane region" description="Helical" evidence="4">
    <location>
        <begin position="337"/>
        <end position="360"/>
    </location>
</feature>
<keyword evidence="4" id="KW-0472">Membrane</keyword>
<dbReference type="OrthoDB" id="1489021at2"/>
<dbReference type="AlphaFoldDB" id="A0A1M6FKX6"/>
<feature type="transmembrane region" description="Helical" evidence="4">
    <location>
        <begin position="113"/>
        <end position="130"/>
    </location>
</feature>
<feature type="repeat" description="TPR" evidence="3">
    <location>
        <begin position="549"/>
        <end position="582"/>
    </location>
</feature>
<dbReference type="SMART" id="SM00028">
    <property type="entry name" value="TPR"/>
    <property type="match status" value="4"/>
</dbReference>
<dbReference type="Pfam" id="PF00515">
    <property type="entry name" value="TPR_1"/>
    <property type="match status" value="1"/>
</dbReference>
<evidence type="ECO:0000256" key="2">
    <source>
        <dbReference type="ARBA" id="ARBA00022803"/>
    </source>
</evidence>
<feature type="repeat" description="TPR" evidence="3">
    <location>
        <begin position="481"/>
        <end position="514"/>
    </location>
</feature>
<feature type="transmembrane region" description="Helical" evidence="4">
    <location>
        <begin position="228"/>
        <end position="247"/>
    </location>
</feature>
<keyword evidence="4" id="KW-1133">Transmembrane helix</keyword>
<feature type="repeat" description="TPR" evidence="3">
    <location>
        <begin position="515"/>
        <end position="548"/>
    </location>
</feature>
<evidence type="ECO:0000256" key="1">
    <source>
        <dbReference type="ARBA" id="ARBA00022737"/>
    </source>
</evidence>
<keyword evidence="1" id="KW-0677">Repeat</keyword>
<feature type="repeat" description="TPR" evidence="3">
    <location>
        <begin position="583"/>
        <end position="616"/>
    </location>
</feature>
<dbReference type="Pfam" id="PF13181">
    <property type="entry name" value="TPR_8"/>
    <property type="match status" value="1"/>
</dbReference>
<dbReference type="PANTHER" id="PTHR44227">
    <property type="match status" value="1"/>
</dbReference>
<organism evidence="5 6">
    <name type="scientific">Flavobacterium terrae</name>
    <dbReference type="NCBI Taxonomy" id="415425"/>
    <lineage>
        <taxon>Bacteria</taxon>
        <taxon>Pseudomonadati</taxon>
        <taxon>Bacteroidota</taxon>
        <taxon>Flavobacteriia</taxon>
        <taxon>Flavobacteriales</taxon>
        <taxon>Flavobacteriaceae</taxon>
        <taxon>Flavobacterium</taxon>
    </lineage>
</organism>
<keyword evidence="6" id="KW-1185">Reference proteome</keyword>
<feature type="transmembrane region" description="Helical" evidence="4">
    <location>
        <begin position="308"/>
        <end position="330"/>
    </location>
</feature>
<dbReference type="STRING" id="415425.SAMN05444363_2222"/>
<proteinExistence type="predicted"/>
<keyword evidence="2 3" id="KW-0802">TPR repeat</keyword>
<sequence length="646" mass="74429">MAEKKKIHSKATDEVNETQKSYSWMLWLVGIVSFALYANTLAHGFVLDDIAVIQENKFVKNGILGIKDILTTFYWQGYWNSNSGLYRPTSLIFFAIEWQIMPNSPFIHHLMNVVFYVLDNILLFIVLRHFFKNYSYWISFIIVILFAVHPIHTEVVANIKSRDEILCLFFFLLSVYSLFCRIGRYWKMASVVFFLFCLLSKEAGILFLPILAFLLWSESKNNKQVIKSILPHVAVTIFWLFGHQLVINSSSYPKIQYTYLDNSLVACKDSLSQIATGFTILGRYICNAFFPVNMSYDYSFNQIPCVEFLSFPFFGSVFVILLLLGIAFYYRKKCVEISFGIIFFFITIALATNIVVLIGTTIGDRLLYTPVLGICIAFVFMTFNSFKKMQIDSNSNRLIVGFGLLCIVFFLNSFQRNKDWKSNFTLFTSDINNSPNSARVNFNYATAFFSQLPEDVSEQQSQLPAIIQYYNKALHIDPNDKSTLVNLGVCYYRMKDYDSAYKCTSKAMEIDPSDTSLFGNMADIYFMKSDYENAITYYKKCISNNTDSSNTYNFYGTALFNLKSYDEAIAVFKEGLKKNPTHSQMWLNYGNALAISNRLKEAIEAFEKAYALNPNQRQALNCLFMAYNAIGDPVKASYYYQLYTNK</sequence>
<dbReference type="Proteomes" id="UP000184488">
    <property type="component" value="Unassembled WGS sequence"/>
</dbReference>
<name>A0A1M6FKX6_9FLAO</name>
<dbReference type="Pfam" id="PF13432">
    <property type="entry name" value="TPR_16"/>
    <property type="match status" value="1"/>
</dbReference>
<protein>
    <submittedName>
        <fullName evidence="5">Tetratricopeptide repeat-containing protein</fullName>
    </submittedName>
</protein>
<gene>
    <name evidence="5" type="ORF">SAMN05444363_2222</name>
</gene>
<feature type="transmembrane region" description="Helical" evidence="4">
    <location>
        <begin position="21"/>
        <end position="38"/>
    </location>
</feature>
<keyword evidence="4" id="KW-0812">Transmembrane</keyword>
<feature type="transmembrane region" description="Helical" evidence="4">
    <location>
        <begin position="366"/>
        <end position="386"/>
    </location>
</feature>
<feature type="transmembrane region" description="Helical" evidence="4">
    <location>
        <begin position="136"/>
        <end position="153"/>
    </location>
</feature>